<evidence type="ECO:0000259" key="2">
    <source>
        <dbReference type="Pfam" id="PF00990"/>
    </source>
</evidence>
<keyword evidence="1" id="KW-0812">Transmembrane</keyword>
<keyword evidence="1" id="KW-0472">Membrane</keyword>
<keyword evidence="4" id="KW-1185">Reference proteome</keyword>
<dbReference type="Gene3D" id="3.30.70.270">
    <property type="match status" value="1"/>
</dbReference>
<dbReference type="InterPro" id="IPR029787">
    <property type="entry name" value="Nucleotide_cyclase"/>
</dbReference>
<evidence type="ECO:0000313" key="4">
    <source>
        <dbReference type="Proteomes" id="UP000050326"/>
    </source>
</evidence>
<proteinExistence type="predicted"/>
<gene>
    <name evidence="3" type="ORF">OXPF_11500</name>
</gene>
<dbReference type="EMBL" id="LKET01000026">
    <property type="protein sequence ID" value="KPU45258.1"/>
    <property type="molecule type" value="Genomic_DNA"/>
</dbReference>
<dbReference type="InterPro" id="IPR043128">
    <property type="entry name" value="Rev_trsase/Diguanyl_cyclase"/>
</dbReference>
<dbReference type="AlphaFoldDB" id="A0A0P8YZH2"/>
<dbReference type="OrthoDB" id="2157599at2"/>
<dbReference type="Pfam" id="PF00990">
    <property type="entry name" value="GGDEF"/>
    <property type="match status" value="1"/>
</dbReference>
<feature type="transmembrane region" description="Helical" evidence="1">
    <location>
        <begin position="94"/>
        <end position="110"/>
    </location>
</feature>
<feature type="transmembrane region" description="Helical" evidence="1">
    <location>
        <begin position="12"/>
        <end position="33"/>
    </location>
</feature>
<protein>
    <submittedName>
        <fullName evidence="3">GGDEF domain protein</fullName>
    </submittedName>
</protein>
<evidence type="ECO:0000313" key="3">
    <source>
        <dbReference type="EMBL" id="KPU45258.1"/>
    </source>
</evidence>
<accession>A0A0P8YZH2</accession>
<evidence type="ECO:0000256" key="1">
    <source>
        <dbReference type="SAM" id="Phobius"/>
    </source>
</evidence>
<feature type="domain" description="GGDEF" evidence="2">
    <location>
        <begin position="134"/>
        <end position="283"/>
    </location>
</feature>
<feature type="transmembrane region" description="Helical" evidence="1">
    <location>
        <begin position="39"/>
        <end position="58"/>
    </location>
</feature>
<organism evidence="3 4">
    <name type="scientific">Oxobacter pfennigii</name>
    <dbReference type="NCBI Taxonomy" id="36849"/>
    <lineage>
        <taxon>Bacteria</taxon>
        <taxon>Bacillati</taxon>
        <taxon>Bacillota</taxon>
        <taxon>Clostridia</taxon>
        <taxon>Eubacteriales</taxon>
        <taxon>Clostridiaceae</taxon>
        <taxon>Oxobacter</taxon>
    </lineage>
</organism>
<name>A0A0P8YZH2_9CLOT</name>
<sequence>MEERHNKLISRRIDLAVTLVITMFFVLIITFSYGEFNKSMTNVFIILFVMIGAVVGYYTNITAAIFYSIIFNFLYASINIYLNLANIYNIGFEIYFWMVAVPLFSIIFAYKGKILKEIQSENCALKKENEELVMIDKETQLRGSQTFFDELQSYMNISNRYGIEVYLMLIKIKYHNEIIRVLGEAKYKKIINRISQIIDSVLREEDRKYILRNMDMFGIIFLSNKDGGKYVEKRLKEAICSTEFKEDYLINRIKLEIITGIVIYDKNIINNPYDFFRMAEKDMEYDV</sequence>
<dbReference type="RefSeq" id="WP_054874248.1">
    <property type="nucleotide sequence ID" value="NZ_LKET01000026.1"/>
</dbReference>
<comment type="caution">
    <text evidence="3">The sequence shown here is derived from an EMBL/GenBank/DDBJ whole genome shotgun (WGS) entry which is preliminary data.</text>
</comment>
<dbReference type="InterPro" id="IPR000160">
    <property type="entry name" value="GGDEF_dom"/>
</dbReference>
<reference evidence="3 4" key="1">
    <citation type="submission" date="2015-09" db="EMBL/GenBank/DDBJ databases">
        <title>Genome sequence of Oxobacter pfennigii DSM 3222.</title>
        <authorList>
            <person name="Poehlein A."/>
            <person name="Bengelsdorf F.R."/>
            <person name="Schiel-Bengelsdorf B."/>
            <person name="Duerre P."/>
            <person name="Daniel R."/>
        </authorList>
    </citation>
    <scope>NUCLEOTIDE SEQUENCE [LARGE SCALE GENOMIC DNA]</scope>
    <source>
        <strain evidence="3 4">DSM 3222</strain>
    </source>
</reference>
<dbReference type="SUPFAM" id="SSF55073">
    <property type="entry name" value="Nucleotide cyclase"/>
    <property type="match status" value="1"/>
</dbReference>
<dbReference type="STRING" id="36849.OXPF_11500"/>
<keyword evidence="1" id="KW-1133">Transmembrane helix</keyword>
<dbReference type="Proteomes" id="UP000050326">
    <property type="component" value="Unassembled WGS sequence"/>
</dbReference>